<evidence type="ECO:0000256" key="4">
    <source>
        <dbReference type="ARBA" id="ARBA00022679"/>
    </source>
</evidence>
<gene>
    <name evidence="7" type="ORF">OUO13_10035</name>
</gene>
<evidence type="ECO:0000313" key="8">
    <source>
        <dbReference type="Proteomes" id="UP001150830"/>
    </source>
</evidence>
<evidence type="ECO:0000256" key="1">
    <source>
        <dbReference type="ARBA" id="ARBA00001541"/>
    </source>
</evidence>
<dbReference type="AlphaFoldDB" id="A0A9X3IRR8"/>
<dbReference type="GO" id="GO:0032259">
    <property type="term" value="P:methylation"/>
    <property type="evidence" value="ECO:0007669"/>
    <property type="project" value="UniProtKB-KW"/>
</dbReference>
<dbReference type="PANTHER" id="PTHR24422">
    <property type="entry name" value="CHEMOTAXIS PROTEIN METHYLTRANSFERASE"/>
    <property type="match status" value="1"/>
</dbReference>
<dbReference type="PANTHER" id="PTHR24422:SF10">
    <property type="entry name" value="CHEMOTAXIS PROTEIN METHYLTRANSFERASE 2"/>
    <property type="match status" value="1"/>
</dbReference>
<dbReference type="Gene3D" id="3.40.50.150">
    <property type="entry name" value="Vaccinia Virus protein VP39"/>
    <property type="match status" value="1"/>
</dbReference>
<evidence type="ECO:0000313" key="7">
    <source>
        <dbReference type="EMBL" id="MCY0965527.1"/>
    </source>
</evidence>
<dbReference type="PROSITE" id="PS50123">
    <property type="entry name" value="CHER"/>
    <property type="match status" value="1"/>
</dbReference>
<dbReference type="InterPro" id="IPR022642">
    <property type="entry name" value="CheR_C"/>
</dbReference>
<keyword evidence="4" id="KW-0808">Transferase</keyword>
<dbReference type="InterPro" id="IPR050903">
    <property type="entry name" value="Bact_Chemotaxis_MeTrfase"/>
</dbReference>
<dbReference type="InterPro" id="IPR022641">
    <property type="entry name" value="CheR_N"/>
</dbReference>
<dbReference type="EC" id="2.1.1.80" evidence="2"/>
<dbReference type="RefSeq" id="WP_283173741.1">
    <property type="nucleotide sequence ID" value="NZ_JAPNOA010000027.1"/>
</dbReference>
<comment type="catalytic activity">
    <reaction evidence="1">
        <text>L-glutamyl-[protein] + S-adenosyl-L-methionine = [protein]-L-glutamate 5-O-methyl ester + S-adenosyl-L-homocysteine</text>
        <dbReference type="Rhea" id="RHEA:24452"/>
        <dbReference type="Rhea" id="RHEA-COMP:10208"/>
        <dbReference type="Rhea" id="RHEA-COMP:10311"/>
        <dbReference type="ChEBI" id="CHEBI:29973"/>
        <dbReference type="ChEBI" id="CHEBI:57856"/>
        <dbReference type="ChEBI" id="CHEBI:59789"/>
        <dbReference type="ChEBI" id="CHEBI:82795"/>
        <dbReference type="EC" id="2.1.1.80"/>
    </reaction>
</comment>
<dbReference type="EMBL" id="JAPNOA010000027">
    <property type="protein sequence ID" value="MCY0965527.1"/>
    <property type="molecule type" value="Genomic_DNA"/>
</dbReference>
<sequence>MTAIISQDDFLVFREYFYRKTGIRFESSKRYFVDKRLIDRITANDCASFREYFTRLRFQANGEELQRLTNLLTVNETYFMREEYQFDCLTSHILPELSEHLPTDKIINIWCIPSSSGEEPYSIAMQLLENWPMLRNRDVRLLASDINTRMLDMAEEGLYSERSIRNVPPTWRARYFSRVGDMYQICDELRACVEFSHVNLANPVEVRRQHAIDVVFCRNLLIYFDDLSRKEAAESLYDVMSPGGFICLGHSESMGRISPLFTVRKFPEAIVYQKPWEES</sequence>
<evidence type="ECO:0000256" key="3">
    <source>
        <dbReference type="ARBA" id="ARBA00022603"/>
    </source>
</evidence>
<dbReference type="Gene3D" id="1.10.155.10">
    <property type="entry name" value="Chemotaxis receptor methyltransferase CheR, N-terminal domain"/>
    <property type="match status" value="1"/>
</dbReference>
<dbReference type="SUPFAM" id="SSF47757">
    <property type="entry name" value="Chemotaxis receptor methyltransferase CheR, N-terminal domain"/>
    <property type="match status" value="1"/>
</dbReference>
<evidence type="ECO:0000256" key="2">
    <source>
        <dbReference type="ARBA" id="ARBA00012534"/>
    </source>
</evidence>
<keyword evidence="5" id="KW-0949">S-adenosyl-L-methionine</keyword>
<proteinExistence type="predicted"/>
<keyword evidence="8" id="KW-1185">Reference proteome</keyword>
<dbReference type="SUPFAM" id="SSF53335">
    <property type="entry name" value="S-adenosyl-L-methionine-dependent methyltransferases"/>
    <property type="match status" value="1"/>
</dbReference>
<evidence type="ECO:0000259" key="6">
    <source>
        <dbReference type="PROSITE" id="PS50123"/>
    </source>
</evidence>
<dbReference type="Pfam" id="PF03705">
    <property type="entry name" value="CheR_N"/>
    <property type="match status" value="1"/>
</dbReference>
<keyword evidence="3" id="KW-0489">Methyltransferase</keyword>
<dbReference type="InterPro" id="IPR029063">
    <property type="entry name" value="SAM-dependent_MTases_sf"/>
</dbReference>
<protein>
    <recommendedName>
        <fullName evidence="2">protein-glutamate O-methyltransferase</fullName>
        <ecNumber evidence="2">2.1.1.80</ecNumber>
    </recommendedName>
</protein>
<evidence type="ECO:0000256" key="5">
    <source>
        <dbReference type="ARBA" id="ARBA00022691"/>
    </source>
</evidence>
<comment type="caution">
    <text evidence="7">The sequence shown here is derived from an EMBL/GenBank/DDBJ whole genome shotgun (WGS) entry which is preliminary data.</text>
</comment>
<dbReference type="GO" id="GO:0008983">
    <property type="term" value="F:protein-glutamate O-methyltransferase activity"/>
    <property type="evidence" value="ECO:0007669"/>
    <property type="project" value="UniProtKB-EC"/>
</dbReference>
<reference evidence="7" key="1">
    <citation type="submission" date="2022-11" db="EMBL/GenBank/DDBJ databases">
        <title>Parathalassolutuus dongxingensis gen. nov., sp. nov., a novel member of family Oceanospirillaceae isolated from a coastal shrimp pond in Guangxi, China.</title>
        <authorList>
            <person name="Chen H."/>
        </authorList>
    </citation>
    <scope>NUCLEOTIDE SEQUENCE</scope>
    <source>
        <strain evidence="7">G-43</strain>
    </source>
</reference>
<dbReference type="Pfam" id="PF01739">
    <property type="entry name" value="CheR"/>
    <property type="match status" value="1"/>
</dbReference>
<dbReference type="InterPro" id="IPR036804">
    <property type="entry name" value="CheR_N_sf"/>
</dbReference>
<dbReference type="Proteomes" id="UP001150830">
    <property type="component" value="Unassembled WGS sequence"/>
</dbReference>
<dbReference type="PRINTS" id="PR00996">
    <property type="entry name" value="CHERMTFRASE"/>
</dbReference>
<dbReference type="InterPro" id="IPR000780">
    <property type="entry name" value="CheR_MeTrfase"/>
</dbReference>
<accession>A0A9X3IRR8</accession>
<name>A0A9X3IRR8_9GAMM</name>
<organism evidence="7 8">
    <name type="scientific">Parathalassolituus penaei</name>
    <dbReference type="NCBI Taxonomy" id="2997323"/>
    <lineage>
        <taxon>Bacteria</taxon>
        <taxon>Pseudomonadati</taxon>
        <taxon>Pseudomonadota</taxon>
        <taxon>Gammaproteobacteria</taxon>
        <taxon>Oceanospirillales</taxon>
        <taxon>Oceanospirillaceae</taxon>
        <taxon>Parathalassolituus</taxon>
    </lineage>
</organism>
<feature type="domain" description="CheR-type methyltransferase" evidence="6">
    <location>
        <begin position="1"/>
        <end position="277"/>
    </location>
</feature>
<dbReference type="SMART" id="SM00138">
    <property type="entry name" value="MeTrc"/>
    <property type="match status" value="1"/>
</dbReference>